<feature type="compositionally biased region" description="Polar residues" evidence="1">
    <location>
        <begin position="66"/>
        <end position="78"/>
    </location>
</feature>
<dbReference type="EMBL" id="OVTA01000136">
    <property type="protein sequence ID" value="SPS03057.1"/>
    <property type="molecule type" value="Genomic_DNA"/>
</dbReference>
<feature type="compositionally biased region" description="Low complexity" evidence="1">
    <location>
        <begin position="47"/>
        <end position="57"/>
    </location>
</feature>
<evidence type="ECO:0000313" key="2">
    <source>
        <dbReference type="EMBL" id="SPS03057.1"/>
    </source>
</evidence>
<organism evidence="2 3">
    <name type="scientific">Cupriavidus taiwanensis</name>
    <dbReference type="NCBI Taxonomy" id="164546"/>
    <lineage>
        <taxon>Bacteria</taxon>
        <taxon>Pseudomonadati</taxon>
        <taxon>Pseudomonadota</taxon>
        <taxon>Betaproteobacteria</taxon>
        <taxon>Burkholderiales</taxon>
        <taxon>Burkholderiaceae</taxon>
        <taxon>Cupriavidus</taxon>
    </lineage>
</organism>
<name>A0A375JD67_9BURK</name>
<sequence>MQGLAVGEQELAREVGQRPEPLRLAPADQAKQPQILVMATEWVAARPSRARAPVESSGPRGKWRENFSQQVTDLTAISTGHRAETRMGARGATPVNCAEIKGTPDRADRESAFFCT</sequence>
<dbReference type="AlphaFoldDB" id="A0A375JD67"/>
<feature type="region of interest" description="Disordered" evidence="1">
    <location>
        <begin position="1"/>
        <end position="31"/>
    </location>
</feature>
<dbReference type="Proteomes" id="UP000256805">
    <property type="component" value="Unassembled WGS sequence"/>
</dbReference>
<gene>
    <name evidence="2" type="ORF">CBM2634_U70019</name>
</gene>
<proteinExistence type="predicted"/>
<feature type="region of interest" description="Disordered" evidence="1">
    <location>
        <begin position="47"/>
        <end position="90"/>
    </location>
</feature>
<feature type="compositionally biased region" description="Basic and acidic residues" evidence="1">
    <location>
        <begin position="10"/>
        <end position="21"/>
    </location>
</feature>
<accession>A0A375JD67</accession>
<protein>
    <submittedName>
        <fullName evidence="2">Uncharacterized protein</fullName>
    </submittedName>
</protein>
<evidence type="ECO:0000256" key="1">
    <source>
        <dbReference type="SAM" id="MobiDB-lite"/>
    </source>
</evidence>
<evidence type="ECO:0000313" key="3">
    <source>
        <dbReference type="Proteomes" id="UP000256805"/>
    </source>
</evidence>
<reference evidence="2 3" key="1">
    <citation type="submission" date="2018-01" db="EMBL/GenBank/DDBJ databases">
        <authorList>
            <person name="Gaut B.S."/>
            <person name="Morton B.R."/>
            <person name="Clegg M.T."/>
            <person name="Duvall M.R."/>
        </authorList>
    </citation>
    <scope>NUCLEOTIDE SEQUENCE [LARGE SCALE GENOMIC DNA]</scope>
    <source>
        <strain evidence="2">Cupriavidus taiwanensis cmp 52</strain>
    </source>
</reference>